<dbReference type="PANTHER" id="PTHR43391:SF26">
    <property type="entry name" value="BLL7251 PROTEIN"/>
    <property type="match status" value="1"/>
</dbReference>
<evidence type="ECO:0000256" key="2">
    <source>
        <dbReference type="ARBA" id="ARBA00023002"/>
    </source>
</evidence>
<proteinExistence type="inferred from homology"/>
<reference evidence="5 6" key="1">
    <citation type="submission" date="2017-04" db="EMBL/GenBank/DDBJ databases">
        <title>Comparative genome analysis of Subtercola boreus.</title>
        <authorList>
            <person name="Cho Y.-J."/>
            <person name="Cho A."/>
            <person name="Kim O.-S."/>
            <person name="Lee J.-I."/>
        </authorList>
    </citation>
    <scope>NUCLEOTIDE SEQUENCE [LARGE SCALE GENOMIC DNA]</scope>
    <source>
        <strain evidence="5 6">P27444</strain>
    </source>
</reference>
<name>A0A3E0VDE3_9MICO</name>
<evidence type="ECO:0000313" key="5">
    <source>
        <dbReference type="EMBL" id="RFA06897.1"/>
    </source>
</evidence>
<evidence type="ECO:0000256" key="1">
    <source>
        <dbReference type="ARBA" id="ARBA00006484"/>
    </source>
</evidence>
<dbReference type="PANTHER" id="PTHR43391">
    <property type="entry name" value="RETINOL DEHYDROGENASE-RELATED"/>
    <property type="match status" value="1"/>
</dbReference>
<dbReference type="EMBL" id="NBXA01000036">
    <property type="protein sequence ID" value="RFA06897.1"/>
    <property type="molecule type" value="Genomic_DNA"/>
</dbReference>
<sequence>MESLKNATVIVTGASSGIGKATALAVARRGANVVVADLDDSGAGAVVEQIEALGVQALAIHSDVGDDNAFSVLRDETLTEFGRVDVVMNNAGVLTRGLPEEIPVAEWERVLNINLMSVVRSNAVFLPILLEQGSGHLVNTASFAGLYSYAYDRTPYAASKAAIVQLSEALVLYLRPRGIGVTVLCPGPVETNIMASIRTFGQETATRGPGAQFGIKQPEEVGELVAEAIVANTFMLPTDNQVVDVLVDRARDWDGFITKSIAAWADTPIRPVPQSGASL</sequence>
<dbReference type="SUPFAM" id="SSF51735">
    <property type="entry name" value="NAD(P)-binding Rossmann-fold domains"/>
    <property type="match status" value="1"/>
</dbReference>
<evidence type="ECO:0000259" key="4">
    <source>
        <dbReference type="SMART" id="SM00822"/>
    </source>
</evidence>
<dbReference type="RefSeq" id="WP_116284627.1">
    <property type="nucleotide sequence ID" value="NZ_NBXA01000036.1"/>
</dbReference>
<protein>
    <submittedName>
        <fullName evidence="5">Short-chain dehydrogenase</fullName>
    </submittedName>
</protein>
<dbReference type="Gene3D" id="3.40.50.720">
    <property type="entry name" value="NAD(P)-binding Rossmann-like Domain"/>
    <property type="match status" value="1"/>
</dbReference>
<dbReference type="CDD" id="cd05233">
    <property type="entry name" value="SDR_c"/>
    <property type="match status" value="1"/>
</dbReference>
<accession>A0A3E0VDE3</accession>
<dbReference type="AlphaFoldDB" id="A0A3E0VDE3"/>
<dbReference type="InterPro" id="IPR002347">
    <property type="entry name" value="SDR_fam"/>
</dbReference>
<dbReference type="GO" id="GO:0016491">
    <property type="term" value="F:oxidoreductase activity"/>
    <property type="evidence" value="ECO:0007669"/>
    <property type="project" value="UniProtKB-KW"/>
</dbReference>
<dbReference type="InterPro" id="IPR057326">
    <property type="entry name" value="KR_dom"/>
</dbReference>
<feature type="domain" description="Ketoreductase" evidence="4">
    <location>
        <begin position="7"/>
        <end position="192"/>
    </location>
</feature>
<comment type="similarity">
    <text evidence="1 3">Belongs to the short-chain dehydrogenases/reductases (SDR) family.</text>
</comment>
<keyword evidence="2" id="KW-0560">Oxidoreductase</keyword>
<evidence type="ECO:0000256" key="3">
    <source>
        <dbReference type="RuleBase" id="RU000363"/>
    </source>
</evidence>
<dbReference type="Pfam" id="PF00106">
    <property type="entry name" value="adh_short"/>
    <property type="match status" value="1"/>
</dbReference>
<dbReference type="InterPro" id="IPR036291">
    <property type="entry name" value="NAD(P)-bd_dom_sf"/>
</dbReference>
<dbReference type="Proteomes" id="UP000256709">
    <property type="component" value="Unassembled WGS sequence"/>
</dbReference>
<gene>
    <name evidence="5" type="ORF">B7R21_17880</name>
</gene>
<dbReference type="SMART" id="SM00822">
    <property type="entry name" value="PKS_KR"/>
    <property type="match status" value="1"/>
</dbReference>
<dbReference type="OrthoDB" id="9775296at2"/>
<dbReference type="PRINTS" id="PR00080">
    <property type="entry name" value="SDRFAMILY"/>
</dbReference>
<evidence type="ECO:0000313" key="6">
    <source>
        <dbReference type="Proteomes" id="UP000256709"/>
    </source>
</evidence>
<organism evidence="5 6">
    <name type="scientific">Subtercola boreus</name>
    <dbReference type="NCBI Taxonomy" id="120213"/>
    <lineage>
        <taxon>Bacteria</taxon>
        <taxon>Bacillati</taxon>
        <taxon>Actinomycetota</taxon>
        <taxon>Actinomycetes</taxon>
        <taxon>Micrococcales</taxon>
        <taxon>Microbacteriaceae</taxon>
        <taxon>Subtercola</taxon>
    </lineage>
</organism>
<comment type="caution">
    <text evidence="5">The sequence shown here is derived from an EMBL/GenBank/DDBJ whole genome shotgun (WGS) entry which is preliminary data.</text>
</comment>
<dbReference type="PRINTS" id="PR00081">
    <property type="entry name" value="GDHRDH"/>
</dbReference>